<dbReference type="NCBIfam" id="TIGR01764">
    <property type="entry name" value="excise"/>
    <property type="match status" value="1"/>
</dbReference>
<name>A0A0J1BG24_RHOIS</name>
<dbReference type="InterPro" id="IPR010093">
    <property type="entry name" value="SinI_DNA-bd"/>
</dbReference>
<dbReference type="PROSITE" id="PS50937">
    <property type="entry name" value="HTH_MERR_2"/>
    <property type="match status" value="1"/>
</dbReference>
<dbReference type="Gene3D" id="1.10.1660.10">
    <property type="match status" value="1"/>
</dbReference>
<comment type="caution">
    <text evidence="2">The sequence shown here is derived from an EMBL/GenBank/DDBJ whole genome shotgun (WGS) entry which is preliminary data.</text>
</comment>
<evidence type="ECO:0000313" key="3">
    <source>
        <dbReference type="Proteomes" id="UP000036367"/>
    </source>
</evidence>
<gene>
    <name evidence="2" type="ORF">RISK_002134</name>
</gene>
<dbReference type="RefSeq" id="WP_047813893.1">
    <property type="nucleotide sequence ID" value="NZ_LECT01000017.1"/>
</dbReference>
<accession>A0A0J1BG24</accession>
<dbReference type="Proteomes" id="UP000036367">
    <property type="component" value="Unassembled WGS sequence"/>
</dbReference>
<evidence type="ECO:0000259" key="1">
    <source>
        <dbReference type="PROSITE" id="PS50937"/>
    </source>
</evidence>
<sequence>MPKLSEYVKTAEAAEILGVAQNTLRKWAERGVIPMHRNPANGYRLFKRRDLDDFLKKTAKPVKPKA</sequence>
<dbReference type="GO" id="GO:0006355">
    <property type="term" value="P:regulation of DNA-templated transcription"/>
    <property type="evidence" value="ECO:0007669"/>
    <property type="project" value="InterPro"/>
</dbReference>
<dbReference type="Pfam" id="PF12728">
    <property type="entry name" value="HTH_17"/>
    <property type="match status" value="1"/>
</dbReference>
<dbReference type="EMBL" id="LECT01000017">
    <property type="protein sequence ID" value="KLU05502.1"/>
    <property type="molecule type" value="Genomic_DNA"/>
</dbReference>
<feature type="domain" description="HTH merR-type" evidence="1">
    <location>
        <begin position="7"/>
        <end position="52"/>
    </location>
</feature>
<dbReference type="SUPFAM" id="SSF46955">
    <property type="entry name" value="Putative DNA-binding domain"/>
    <property type="match status" value="1"/>
</dbReference>
<dbReference type="InterPro" id="IPR041657">
    <property type="entry name" value="HTH_17"/>
</dbReference>
<dbReference type="AlphaFoldDB" id="A0A0J1BG24"/>
<dbReference type="InterPro" id="IPR009061">
    <property type="entry name" value="DNA-bd_dom_put_sf"/>
</dbReference>
<dbReference type="OrthoDB" id="290198at2"/>
<evidence type="ECO:0000313" key="2">
    <source>
        <dbReference type="EMBL" id="KLU05502.1"/>
    </source>
</evidence>
<reference evidence="2" key="1">
    <citation type="submission" date="2015-05" db="EMBL/GenBank/DDBJ databases">
        <title>Permanent draft genome of Rhodopirellula islandicus K833.</title>
        <authorList>
            <person name="Kizina J."/>
            <person name="Richter M."/>
            <person name="Glockner F.O."/>
            <person name="Harder J."/>
        </authorList>
    </citation>
    <scope>NUCLEOTIDE SEQUENCE [LARGE SCALE GENOMIC DNA]</scope>
    <source>
        <strain evidence="2">K833</strain>
    </source>
</reference>
<dbReference type="STRING" id="595434.RISK_002134"/>
<dbReference type="GO" id="GO:0003677">
    <property type="term" value="F:DNA binding"/>
    <property type="evidence" value="ECO:0007669"/>
    <property type="project" value="InterPro"/>
</dbReference>
<keyword evidence="3" id="KW-1185">Reference proteome</keyword>
<dbReference type="InterPro" id="IPR000551">
    <property type="entry name" value="MerR-type_HTH_dom"/>
</dbReference>
<dbReference type="PATRIC" id="fig|595434.4.peg.2043"/>
<protein>
    <submittedName>
        <fullName evidence="2">Transcriptional control</fullName>
    </submittedName>
</protein>
<organism evidence="2 3">
    <name type="scientific">Rhodopirellula islandica</name>
    <dbReference type="NCBI Taxonomy" id="595434"/>
    <lineage>
        <taxon>Bacteria</taxon>
        <taxon>Pseudomonadati</taxon>
        <taxon>Planctomycetota</taxon>
        <taxon>Planctomycetia</taxon>
        <taxon>Pirellulales</taxon>
        <taxon>Pirellulaceae</taxon>
        <taxon>Rhodopirellula</taxon>
    </lineage>
</organism>
<proteinExistence type="predicted"/>